<accession>A0A7J0G7B1</accession>
<name>A0A7J0G7B1_9ERIC</name>
<evidence type="ECO:0000313" key="2">
    <source>
        <dbReference type="EMBL" id="GFZ06676.1"/>
    </source>
</evidence>
<dbReference type="AlphaFoldDB" id="A0A7J0G7B1"/>
<proteinExistence type="predicted"/>
<dbReference type="Proteomes" id="UP000585474">
    <property type="component" value="Unassembled WGS sequence"/>
</dbReference>
<keyword evidence="3" id="KW-1185">Reference proteome</keyword>
<comment type="caution">
    <text evidence="2">The sequence shown here is derived from an EMBL/GenBank/DDBJ whole genome shotgun (WGS) entry which is preliminary data.</text>
</comment>
<feature type="region of interest" description="Disordered" evidence="1">
    <location>
        <begin position="32"/>
        <end position="90"/>
    </location>
</feature>
<dbReference type="EMBL" id="BJWL01000018">
    <property type="protein sequence ID" value="GFZ06676.1"/>
    <property type="molecule type" value="Genomic_DNA"/>
</dbReference>
<sequence length="135" mass="14770">MLTGMVEHMAMFPVDTLKTRMQMIAAVPYGAASPPLHLADSSPQSSDPRDQWASTVESTPWASVLSRPKSCTSRSTSSASRVSEGTGRATTRLPEWWRRRAYADGRGEAAAAAAVEPVRRHQGLRREDVEGIRAF</sequence>
<evidence type="ECO:0000256" key="1">
    <source>
        <dbReference type="SAM" id="MobiDB-lite"/>
    </source>
</evidence>
<protein>
    <submittedName>
        <fullName evidence="2">Uncharacterized protein</fullName>
    </submittedName>
</protein>
<reference evidence="2 3" key="1">
    <citation type="submission" date="2019-07" db="EMBL/GenBank/DDBJ databases">
        <title>De Novo Assembly of kiwifruit Actinidia rufa.</title>
        <authorList>
            <person name="Sugita-Konishi S."/>
            <person name="Sato K."/>
            <person name="Mori E."/>
            <person name="Abe Y."/>
            <person name="Kisaki G."/>
            <person name="Hamano K."/>
            <person name="Suezawa K."/>
            <person name="Otani M."/>
            <person name="Fukuda T."/>
            <person name="Manabe T."/>
            <person name="Gomi K."/>
            <person name="Tabuchi M."/>
            <person name="Akimitsu K."/>
            <person name="Kataoka I."/>
        </authorList>
    </citation>
    <scope>NUCLEOTIDE SEQUENCE [LARGE SCALE GENOMIC DNA]</scope>
    <source>
        <strain evidence="3">cv. Fuchu</strain>
    </source>
</reference>
<evidence type="ECO:0000313" key="3">
    <source>
        <dbReference type="Proteomes" id="UP000585474"/>
    </source>
</evidence>
<feature type="compositionally biased region" description="Polar residues" evidence="1">
    <location>
        <begin position="52"/>
        <end position="61"/>
    </location>
</feature>
<feature type="compositionally biased region" description="Low complexity" evidence="1">
    <location>
        <begin position="66"/>
        <end position="86"/>
    </location>
</feature>
<organism evidence="2 3">
    <name type="scientific">Actinidia rufa</name>
    <dbReference type="NCBI Taxonomy" id="165716"/>
    <lineage>
        <taxon>Eukaryota</taxon>
        <taxon>Viridiplantae</taxon>
        <taxon>Streptophyta</taxon>
        <taxon>Embryophyta</taxon>
        <taxon>Tracheophyta</taxon>
        <taxon>Spermatophyta</taxon>
        <taxon>Magnoliopsida</taxon>
        <taxon>eudicotyledons</taxon>
        <taxon>Gunneridae</taxon>
        <taxon>Pentapetalae</taxon>
        <taxon>asterids</taxon>
        <taxon>Ericales</taxon>
        <taxon>Actinidiaceae</taxon>
        <taxon>Actinidia</taxon>
    </lineage>
</organism>
<gene>
    <name evidence="2" type="ORF">Acr_18g0008460</name>
</gene>